<dbReference type="InterPro" id="IPR002372">
    <property type="entry name" value="PQQ_rpt_dom"/>
</dbReference>
<dbReference type="EMBL" id="UINC01149628">
    <property type="protein sequence ID" value="SVD42223.1"/>
    <property type="molecule type" value="Genomic_DNA"/>
</dbReference>
<dbReference type="InterPro" id="IPR015943">
    <property type="entry name" value="WD40/YVTN_repeat-like_dom_sf"/>
</dbReference>
<gene>
    <name evidence="2" type="ORF">METZ01_LOCUS395077</name>
</gene>
<feature type="non-terminal residue" evidence="2">
    <location>
        <position position="247"/>
    </location>
</feature>
<reference evidence="2" key="1">
    <citation type="submission" date="2018-05" db="EMBL/GenBank/DDBJ databases">
        <authorList>
            <person name="Lanie J.A."/>
            <person name="Ng W.-L."/>
            <person name="Kazmierczak K.M."/>
            <person name="Andrzejewski T.M."/>
            <person name="Davidsen T.M."/>
            <person name="Wayne K.J."/>
            <person name="Tettelin H."/>
            <person name="Glass J.I."/>
            <person name="Rusch D."/>
            <person name="Podicherti R."/>
            <person name="Tsui H.-C.T."/>
            <person name="Winkler M.E."/>
        </authorList>
    </citation>
    <scope>NUCLEOTIDE SEQUENCE</scope>
</reference>
<dbReference type="AlphaFoldDB" id="A0A382V6W2"/>
<organism evidence="2">
    <name type="scientific">marine metagenome</name>
    <dbReference type="NCBI Taxonomy" id="408172"/>
    <lineage>
        <taxon>unclassified sequences</taxon>
        <taxon>metagenomes</taxon>
        <taxon>ecological metagenomes</taxon>
    </lineage>
</organism>
<dbReference type="PROSITE" id="PS51257">
    <property type="entry name" value="PROKAR_LIPOPROTEIN"/>
    <property type="match status" value="1"/>
</dbReference>
<dbReference type="SMART" id="SM00564">
    <property type="entry name" value="PQQ"/>
    <property type="match status" value="3"/>
</dbReference>
<accession>A0A382V6W2</accession>
<sequence>MGNYRRNLVLTFAVCVLLTITLACSKDVDKKSIDWPQWRYSAGRLPSSPSKLPSKLHLKWVHQFDLPQPAWPKGQTKLQFDLSYDPVVMGKQIFVPSMVDGSVTAYHTETGWEHWKFFTDAPVRFAPIAWNGKVYFVSDDGYLYCLNADDGILLWKFRGGPTDKKVLGNGRLVNENPARGGPVFYDGKIYFASGIYPFVGTYLHALEAETGNVVWTNSGSNSIYVLQAHSAPSFAGISPQEYLVATP</sequence>
<protein>
    <recommendedName>
        <fullName evidence="1">Pyrrolo-quinoline quinone repeat domain-containing protein</fullName>
    </recommendedName>
</protein>
<evidence type="ECO:0000313" key="2">
    <source>
        <dbReference type="EMBL" id="SVD42223.1"/>
    </source>
</evidence>
<evidence type="ECO:0000259" key="1">
    <source>
        <dbReference type="Pfam" id="PF13360"/>
    </source>
</evidence>
<dbReference type="Pfam" id="PF13360">
    <property type="entry name" value="PQQ_2"/>
    <property type="match status" value="1"/>
</dbReference>
<dbReference type="SUPFAM" id="SSF50998">
    <property type="entry name" value="Quinoprotein alcohol dehydrogenase-like"/>
    <property type="match status" value="1"/>
</dbReference>
<dbReference type="Gene3D" id="2.130.10.10">
    <property type="entry name" value="YVTN repeat-like/Quinoprotein amine dehydrogenase"/>
    <property type="match status" value="1"/>
</dbReference>
<dbReference type="InterPro" id="IPR011047">
    <property type="entry name" value="Quinoprotein_ADH-like_sf"/>
</dbReference>
<feature type="domain" description="Pyrrolo-quinoline quinone repeat" evidence="1">
    <location>
        <begin position="81"/>
        <end position="215"/>
    </location>
</feature>
<proteinExistence type="predicted"/>
<dbReference type="PANTHER" id="PTHR34512:SF30">
    <property type="entry name" value="OUTER MEMBRANE PROTEIN ASSEMBLY FACTOR BAMB"/>
    <property type="match status" value="1"/>
</dbReference>
<name>A0A382V6W2_9ZZZZ</name>
<dbReference type="PANTHER" id="PTHR34512">
    <property type="entry name" value="CELL SURFACE PROTEIN"/>
    <property type="match status" value="1"/>
</dbReference>
<dbReference type="InterPro" id="IPR018391">
    <property type="entry name" value="PQQ_b-propeller_rpt"/>
</dbReference>